<keyword evidence="4" id="KW-1185">Reference proteome</keyword>
<dbReference type="EMBL" id="FNFM01000012">
    <property type="protein sequence ID" value="SDK75488.1"/>
    <property type="molecule type" value="Genomic_DNA"/>
</dbReference>
<dbReference type="AlphaFoldDB" id="A0A1G9EHC2"/>
<evidence type="ECO:0000256" key="1">
    <source>
        <dbReference type="ARBA" id="ARBA00005254"/>
    </source>
</evidence>
<dbReference type="CDD" id="cd06558">
    <property type="entry name" value="crotonase-like"/>
    <property type="match status" value="1"/>
</dbReference>
<reference evidence="4" key="1">
    <citation type="submission" date="2016-10" db="EMBL/GenBank/DDBJ databases">
        <authorList>
            <person name="Varghese N."/>
            <person name="Submissions S."/>
        </authorList>
    </citation>
    <scope>NUCLEOTIDE SEQUENCE [LARGE SCALE GENOMIC DNA]</scope>
    <source>
        <strain evidence="4">DSM 45460</strain>
    </source>
</reference>
<gene>
    <name evidence="3" type="ORF">SAMN04487820_11251</name>
</gene>
<organism evidence="3 4">
    <name type="scientific">Actinopolyspora mzabensis</name>
    <dbReference type="NCBI Taxonomy" id="995066"/>
    <lineage>
        <taxon>Bacteria</taxon>
        <taxon>Bacillati</taxon>
        <taxon>Actinomycetota</taxon>
        <taxon>Actinomycetes</taxon>
        <taxon>Actinopolysporales</taxon>
        <taxon>Actinopolysporaceae</taxon>
        <taxon>Actinopolyspora</taxon>
    </lineage>
</organism>
<dbReference type="InterPro" id="IPR029045">
    <property type="entry name" value="ClpP/crotonase-like_dom_sf"/>
</dbReference>
<sequence>MSTGFEEVPPVAVRRPSSEVVELTVGDATKRNALDRAGWDLLRHAVERIGTDETVRVVVIRGREGTFCAGSDMTEWVDADMDSVEDSFSRMEAAFQAVERCPVPVIAEITGVAAGAGCQLALACDLRYMSTSARIGMPIIRLGINTSPAFAKRLVVLVGPARARRLLYTGELLAGVAAVHEGLVERAVPEAELTERTGELLTTIVEKPPAAIRAAKTAVATALEHPPSNDTPAVDPETFPASIKGFLGV</sequence>
<dbReference type="PROSITE" id="PS00166">
    <property type="entry name" value="ENOYL_COA_HYDRATASE"/>
    <property type="match status" value="1"/>
</dbReference>
<evidence type="ECO:0000256" key="2">
    <source>
        <dbReference type="RuleBase" id="RU003707"/>
    </source>
</evidence>
<evidence type="ECO:0000313" key="4">
    <source>
        <dbReference type="Proteomes" id="UP000199213"/>
    </source>
</evidence>
<accession>A0A1G9EHC2</accession>
<dbReference type="GO" id="GO:0006635">
    <property type="term" value="P:fatty acid beta-oxidation"/>
    <property type="evidence" value="ECO:0007669"/>
    <property type="project" value="TreeGrafter"/>
</dbReference>
<name>A0A1G9EHC2_ACTMZ</name>
<dbReference type="Proteomes" id="UP000199213">
    <property type="component" value="Unassembled WGS sequence"/>
</dbReference>
<dbReference type="SUPFAM" id="SSF52096">
    <property type="entry name" value="ClpP/crotonase"/>
    <property type="match status" value="1"/>
</dbReference>
<protein>
    <submittedName>
        <fullName evidence="3">Enoyl-CoA hydratase/carnithine racemase</fullName>
    </submittedName>
</protein>
<dbReference type="Gene3D" id="3.90.226.10">
    <property type="entry name" value="2-enoyl-CoA Hydratase, Chain A, domain 1"/>
    <property type="match status" value="1"/>
</dbReference>
<dbReference type="RefSeq" id="WP_092631193.1">
    <property type="nucleotide sequence ID" value="NZ_FNFM01000012.1"/>
</dbReference>
<dbReference type="PANTHER" id="PTHR11941:SF54">
    <property type="entry name" value="ENOYL-COA HYDRATASE, MITOCHONDRIAL"/>
    <property type="match status" value="1"/>
</dbReference>
<proteinExistence type="inferred from homology"/>
<comment type="similarity">
    <text evidence="1 2">Belongs to the enoyl-CoA hydratase/isomerase family.</text>
</comment>
<dbReference type="OrthoDB" id="4608673at2"/>
<dbReference type="InterPro" id="IPR018376">
    <property type="entry name" value="Enoyl-CoA_hyd/isom_CS"/>
</dbReference>
<dbReference type="PANTHER" id="PTHR11941">
    <property type="entry name" value="ENOYL-COA HYDRATASE-RELATED"/>
    <property type="match status" value="1"/>
</dbReference>
<dbReference type="GO" id="GO:0003824">
    <property type="term" value="F:catalytic activity"/>
    <property type="evidence" value="ECO:0007669"/>
    <property type="project" value="InterPro"/>
</dbReference>
<dbReference type="InterPro" id="IPR001753">
    <property type="entry name" value="Enoyl-CoA_hydra/iso"/>
</dbReference>
<evidence type="ECO:0000313" key="3">
    <source>
        <dbReference type="EMBL" id="SDK75488.1"/>
    </source>
</evidence>
<dbReference type="Pfam" id="PF00378">
    <property type="entry name" value="ECH_1"/>
    <property type="match status" value="1"/>
</dbReference>